<dbReference type="InterPro" id="IPR050383">
    <property type="entry name" value="GlyoxalaseI/FosfomycinResist"/>
</dbReference>
<dbReference type="GO" id="GO:0004364">
    <property type="term" value="F:glutathione transferase activity"/>
    <property type="evidence" value="ECO:0007669"/>
    <property type="project" value="UniProtKB-EC"/>
</dbReference>
<dbReference type="InterPro" id="IPR029068">
    <property type="entry name" value="Glyas_Bleomycin-R_OHBP_Dase"/>
</dbReference>
<dbReference type="PANTHER" id="PTHR21366:SF22">
    <property type="entry name" value="VOC DOMAIN-CONTAINING PROTEIN"/>
    <property type="match status" value="1"/>
</dbReference>
<dbReference type="PROSITE" id="PS00934">
    <property type="entry name" value="GLYOXALASE_I_1"/>
    <property type="match status" value="1"/>
</dbReference>
<dbReference type="AlphaFoldDB" id="A0A238KDA0"/>
<name>A0A238KDA0_9RHOB</name>
<dbReference type="SUPFAM" id="SSF54593">
    <property type="entry name" value="Glyoxalase/Bleomycin resistance protein/Dihydroxybiphenyl dioxygenase"/>
    <property type="match status" value="1"/>
</dbReference>
<dbReference type="RefSeq" id="WP_094021092.1">
    <property type="nucleotide sequence ID" value="NZ_FXYF01000005.1"/>
</dbReference>
<gene>
    <name evidence="3" type="primary">fosA</name>
    <name evidence="3" type="ORF">MAA8898_02266</name>
</gene>
<dbReference type="GO" id="GO:0046872">
    <property type="term" value="F:metal ion binding"/>
    <property type="evidence" value="ECO:0007669"/>
    <property type="project" value="UniProtKB-KW"/>
</dbReference>
<evidence type="ECO:0000256" key="1">
    <source>
        <dbReference type="ARBA" id="ARBA00022723"/>
    </source>
</evidence>
<sequence length="133" mass="14479">MPHLRLHHVSLPVRDLARAAAFYEGALGLERLERPGFGFTGLWYACGDGQLHLIVNPEGSYRSGPVTGQDAHFALATADFDGALSRLEAVGYSAETAPDDPRHLRVKRDSDAGFAQVFLMDPDGHLVEINRAP</sequence>
<evidence type="ECO:0000313" key="4">
    <source>
        <dbReference type="Proteomes" id="UP000207598"/>
    </source>
</evidence>
<protein>
    <submittedName>
        <fullName evidence="3">Glutathione transferase FosA</fullName>
        <ecNumber evidence="3">2.5.1.18</ecNumber>
    </submittedName>
</protein>
<dbReference type="GO" id="GO:0004462">
    <property type="term" value="F:lactoylglutathione lyase activity"/>
    <property type="evidence" value="ECO:0007669"/>
    <property type="project" value="InterPro"/>
</dbReference>
<dbReference type="OrthoDB" id="5243302at2"/>
<evidence type="ECO:0000313" key="3">
    <source>
        <dbReference type="EMBL" id="SMX40828.1"/>
    </source>
</evidence>
<keyword evidence="1" id="KW-0479">Metal-binding</keyword>
<accession>A0A238KDA0</accession>
<dbReference type="Gene3D" id="3.10.180.10">
    <property type="entry name" value="2,3-Dihydroxybiphenyl 1,2-Dioxygenase, domain 1"/>
    <property type="match status" value="1"/>
</dbReference>
<dbReference type="PROSITE" id="PS51819">
    <property type="entry name" value="VOC"/>
    <property type="match status" value="1"/>
</dbReference>
<keyword evidence="3" id="KW-0808">Transferase</keyword>
<dbReference type="InterPro" id="IPR037523">
    <property type="entry name" value="VOC_core"/>
</dbReference>
<reference evidence="3 4" key="1">
    <citation type="submission" date="2017-05" db="EMBL/GenBank/DDBJ databases">
        <authorList>
            <person name="Song R."/>
            <person name="Chenine A.L."/>
            <person name="Ruprecht R.M."/>
        </authorList>
    </citation>
    <scope>NUCLEOTIDE SEQUENCE [LARGE SCALE GENOMIC DNA]</scope>
    <source>
        <strain evidence="3 4">CECT 8898</strain>
    </source>
</reference>
<dbReference type="PANTHER" id="PTHR21366">
    <property type="entry name" value="GLYOXALASE FAMILY PROTEIN"/>
    <property type="match status" value="1"/>
</dbReference>
<dbReference type="InterPro" id="IPR018146">
    <property type="entry name" value="Glyoxalase_1_CS"/>
</dbReference>
<organism evidence="3 4">
    <name type="scientific">Maliponia aquimaris</name>
    <dbReference type="NCBI Taxonomy" id="1673631"/>
    <lineage>
        <taxon>Bacteria</taxon>
        <taxon>Pseudomonadati</taxon>
        <taxon>Pseudomonadota</taxon>
        <taxon>Alphaproteobacteria</taxon>
        <taxon>Rhodobacterales</taxon>
        <taxon>Paracoccaceae</taxon>
        <taxon>Maliponia</taxon>
    </lineage>
</organism>
<evidence type="ECO:0000259" key="2">
    <source>
        <dbReference type="PROSITE" id="PS51819"/>
    </source>
</evidence>
<dbReference type="Proteomes" id="UP000207598">
    <property type="component" value="Unassembled WGS sequence"/>
</dbReference>
<dbReference type="EC" id="2.5.1.18" evidence="3"/>
<dbReference type="InterPro" id="IPR004360">
    <property type="entry name" value="Glyas_Fos-R_dOase_dom"/>
</dbReference>
<keyword evidence="4" id="KW-1185">Reference proteome</keyword>
<feature type="domain" description="VOC" evidence="2">
    <location>
        <begin position="5"/>
        <end position="132"/>
    </location>
</feature>
<proteinExistence type="predicted"/>
<dbReference type="EMBL" id="FXYF01000005">
    <property type="protein sequence ID" value="SMX40828.1"/>
    <property type="molecule type" value="Genomic_DNA"/>
</dbReference>
<dbReference type="Pfam" id="PF00903">
    <property type="entry name" value="Glyoxalase"/>
    <property type="match status" value="1"/>
</dbReference>